<sequence>MSLLKNRAQVMIVKRETCEHCLVVMETADERHGTQPAFFATRRAEEKLQTNAEHIQIFDHAMLIDERRVWLGLERDD</sequence>
<name>A0A0V1FT79_TRIPS</name>
<reference evidence="1 2" key="1">
    <citation type="submission" date="2015-01" db="EMBL/GenBank/DDBJ databases">
        <title>Evolution of Trichinella species and genotypes.</title>
        <authorList>
            <person name="Korhonen P.K."/>
            <person name="Edoardo P."/>
            <person name="Giuseppe L.R."/>
            <person name="Gasser R.B."/>
        </authorList>
    </citation>
    <scope>NUCLEOTIDE SEQUENCE [LARGE SCALE GENOMIC DNA]</scope>
    <source>
        <strain evidence="1">ISS470</strain>
    </source>
</reference>
<evidence type="ECO:0000313" key="1">
    <source>
        <dbReference type="EMBL" id="KRY89207.1"/>
    </source>
</evidence>
<comment type="caution">
    <text evidence="1">The sequence shown here is derived from an EMBL/GenBank/DDBJ whole genome shotgun (WGS) entry which is preliminary data.</text>
</comment>
<accession>A0A0V1FT79</accession>
<gene>
    <name evidence="1" type="ORF">T4D_13268</name>
</gene>
<evidence type="ECO:0000313" key="2">
    <source>
        <dbReference type="Proteomes" id="UP000054995"/>
    </source>
</evidence>
<keyword evidence="2" id="KW-1185">Reference proteome</keyword>
<dbReference type="AlphaFoldDB" id="A0A0V1FT79"/>
<organism evidence="1 2">
    <name type="scientific">Trichinella pseudospiralis</name>
    <name type="common">Parasitic roundworm</name>
    <dbReference type="NCBI Taxonomy" id="6337"/>
    <lineage>
        <taxon>Eukaryota</taxon>
        <taxon>Metazoa</taxon>
        <taxon>Ecdysozoa</taxon>
        <taxon>Nematoda</taxon>
        <taxon>Enoplea</taxon>
        <taxon>Dorylaimia</taxon>
        <taxon>Trichinellida</taxon>
        <taxon>Trichinellidae</taxon>
        <taxon>Trichinella</taxon>
    </lineage>
</organism>
<dbReference type="EMBL" id="JYDT01000034">
    <property type="protein sequence ID" value="KRY89207.1"/>
    <property type="molecule type" value="Genomic_DNA"/>
</dbReference>
<dbReference type="Proteomes" id="UP000054995">
    <property type="component" value="Unassembled WGS sequence"/>
</dbReference>
<protein>
    <submittedName>
        <fullName evidence="1">Uncharacterized protein</fullName>
    </submittedName>
</protein>
<proteinExistence type="predicted"/>